<keyword evidence="2" id="KW-0813">Transport</keyword>
<reference evidence="6" key="1">
    <citation type="submission" date="2020-05" db="EMBL/GenBank/DDBJ databases">
        <authorList>
            <person name="Chiriac C."/>
            <person name="Salcher M."/>
            <person name="Ghai R."/>
            <person name="Kavagutti S V."/>
        </authorList>
    </citation>
    <scope>NUCLEOTIDE SEQUENCE</scope>
</reference>
<dbReference type="SUPFAM" id="SSF52540">
    <property type="entry name" value="P-loop containing nucleoside triphosphate hydrolases"/>
    <property type="match status" value="1"/>
</dbReference>
<evidence type="ECO:0000313" key="6">
    <source>
        <dbReference type="EMBL" id="CAB4336522.1"/>
    </source>
</evidence>
<dbReference type="InterPro" id="IPR017871">
    <property type="entry name" value="ABC_transporter-like_CS"/>
</dbReference>
<evidence type="ECO:0000256" key="3">
    <source>
        <dbReference type="ARBA" id="ARBA00022741"/>
    </source>
</evidence>
<feature type="domain" description="ABC transporter" evidence="5">
    <location>
        <begin position="14"/>
        <end position="238"/>
    </location>
</feature>
<keyword evidence="3" id="KW-0547">Nucleotide-binding</keyword>
<name>A0A6J5Z5Y3_9ZZZZ</name>
<evidence type="ECO:0000256" key="1">
    <source>
        <dbReference type="ARBA" id="ARBA00005417"/>
    </source>
</evidence>
<dbReference type="Pfam" id="PF00005">
    <property type="entry name" value="ABC_tran"/>
    <property type="match status" value="1"/>
</dbReference>
<sequence length="272" mass="29404">MRRSLNHEAGEPLVRIVDLSLSADRQPILEKINLTIEAGGLLGLVGPSGAGKTTLLRTITGTLRADTGSVEKRAGLSVGYVPQVETVNWNFPATVRECVLMARTSRRFAWPTSSERALLSGILARLGLDGLADRHIRELSGGQQQRVFIARALLRSPDLLLLDEPTSGVDVALRHELLHLLEELRADGMSIVLTTHDLNGVATHLPAVACINRSIIAQGPTPEVLTPETLELTYGASMQILEHAGLRLIVESPTHTHSPFGGDADPLLRNQQ</sequence>
<evidence type="ECO:0000259" key="5">
    <source>
        <dbReference type="PROSITE" id="PS50893"/>
    </source>
</evidence>
<dbReference type="InterPro" id="IPR050153">
    <property type="entry name" value="Metal_Ion_Import_ABC"/>
</dbReference>
<dbReference type="PANTHER" id="PTHR42734:SF5">
    <property type="entry name" value="IRON TRANSPORT SYSTEM ATP-BINDING PROTEIN HI_0361-RELATED"/>
    <property type="match status" value="1"/>
</dbReference>
<organism evidence="6">
    <name type="scientific">freshwater metagenome</name>
    <dbReference type="NCBI Taxonomy" id="449393"/>
    <lineage>
        <taxon>unclassified sequences</taxon>
        <taxon>metagenomes</taxon>
        <taxon>ecological metagenomes</taxon>
    </lineage>
</organism>
<dbReference type="AlphaFoldDB" id="A0A6J5Z5Y3"/>
<evidence type="ECO:0000256" key="4">
    <source>
        <dbReference type="ARBA" id="ARBA00022840"/>
    </source>
</evidence>
<dbReference type="PROSITE" id="PS00211">
    <property type="entry name" value="ABC_TRANSPORTER_1"/>
    <property type="match status" value="1"/>
</dbReference>
<evidence type="ECO:0000256" key="2">
    <source>
        <dbReference type="ARBA" id="ARBA00022448"/>
    </source>
</evidence>
<dbReference type="PANTHER" id="PTHR42734">
    <property type="entry name" value="METAL TRANSPORT SYSTEM ATP-BINDING PROTEIN TM_0124-RELATED"/>
    <property type="match status" value="1"/>
</dbReference>
<keyword evidence="4" id="KW-0067">ATP-binding</keyword>
<gene>
    <name evidence="6" type="ORF">UFOPK3522_00227</name>
</gene>
<comment type="similarity">
    <text evidence="1">Belongs to the ABC transporter superfamily.</text>
</comment>
<proteinExistence type="inferred from homology"/>
<dbReference type="Gene3D" id="3.40.50.300">
    <property type="entry name" value="P-loop containing nucleotide triphosphate hydrolases"/>
    <property type="match status" value="1"/>
</dbReference>
<dbReference type="InterPro" id="IPR027417">
    <property type="entry name" value="P-loop_NTPase"/>
</dbReference>
<dbReference type="PROSITE" id="PS50893">
    <property type="entry name" value="ABC_TRANSPORTER_2"/>
    <property type="match status" value="1"/>
</dbReference>
<dbReference type="InterPro" id="IPR003593">
    <property type="entry name" value="AAA+_ATPase"/>
</dbReference>
<dbReference type="EMBL" id="CAESAO010000010">
    <property type="protein sequence ID" value="CAB4336522.1"/>
    <property type="molecule type" value="Genomic_DNA"/>
</dbReference>
<dbReference type="GO" id="GO:0005524">
    <property type="term" value="F:ATP binding"/>
    <property type="evidence" value="ECO:0007669"/>
    <property type="project" value="UniProtKB-KW"/>
</dbReference>
<protein>
    <submittedName>
        <fullName evidence="6">Unannotated protein</fullName>
    </submittedName>
</protein>
<dbReference type="GO" id="GO:0016887">
    <property type="term" value="F:ATP hydrolysis activity"/>
    <property type="evidence" value="ECO:0007669"/>
    <property type="project" value="InterPro"/>
</dbReference>
<dbReference type="InterPro" id="IPR003439">
    <property type="entry name" value="ABC_transporter-like_ATP-bd"/>
</dbReference>
<accession>A0A6J5Z5Y3</accession>
<dbReference type="SMART" id="SM00382">
    <property type="entry name" value="AAA"/>
    <property type="match status" value="1"/>
</dbReference>